<protein>
    <submittedName>
        <fullName evidence="2">Uncharacterized protein</fullName>
    </submittedName>
</protein>
<feature type="signal peptide" evidence="1">
    <location>
        <begin position="1"/>
        <end position="20"/>
    </location>
</feature>
<proteinExistence type="predicted"/>
<sequence length="182" mass="21613">MKFKILFLIVGLSLSVPGFAAAHDSEPVVHEEKPCNCQEDNHRHMMHKDWQAMMAEREQKLLTWVDQYTPAKKGEWTKVLKEKKTLRNQWMSPENAAKREQWKKEKMAKMEELKKQFDEGKLTKEEFMEKAHSGKKMGHWKTFHELRLAVDKKDNKKAAVLLNQLLVQMKEHNQMLKDMLKK</sequence>
<feature type="chain" id="PRO_5045577833" evidence="1">
    <location>
        <begin position="21"/>
        <end position="182"/>
    </location>
</feature>
<comment type="caution">
    <text evidence="2">The sequence shown here is derived from an EMBL/GenBank/DDBJ whole genome shotgun (WGS) entry which is preliminary data.</text>
</comment>
<dbReference type="EMBL" id="JBJHQH010000002">
    <property type="protein sequence ID" value="MFK9090424.1"/>
    <property type="molecule type" value="Genomic_DNA"/>
</dbReference>
<keyword evidence="1" id="KW-0732">Signal</keyword>
<keyword evidence="3" id="KW-1185">Reference proteome</keyword>
<organism evidence="2 3">
    <name type="scientific">Bacillus salipaludis</name>
    <dbReference type="NCBI Taxonomy" id="2547811"/>
    <lineage>
        <taxon>Bacteria</taxon>
        <taxon>Bacillati</taxon>
        <taxon>Bacillota</taxon>
        <taxon>Bacilli</taxon>
        <taxon>Bacillales</taxon>
        <taxon>Bacillaceae</taxon>
        <taxon>Bacillus</taxon>
    </lineage>
</organism>
<name>A0ABW8RAG1_9BACI</name>
<evidence type="ECO:0000313" key="2">
    <source>
        <dbReference type="EMBL" id="MFK9090424.1"/>
    </source>
</evidence>
<gene>
    <name evidence="2" type="ORF">ACJEBI_02850</name>
</gene>
<evidence type="ECO:0000256" key="1">
    <source>
        <dbReference type="SAM" id="SignalP"/>
    </source>
</evidence>
<evidence type="ECO:0000313" key="3">
    <source>
        <dbReference type="Proteomes" id="UP001623041"/>
    </source>
</evidence>
<dbReference type="Proteomes" id="UP001623041">
    <property type="component" value="Unassembled WGS sequence"/>
</dbReference>
<accession>A0ABW8RAG1</accession>
<dbReference type="RefSeq" id="WP_406579121.1">
    <property type="nucleotide sequence ID" value="NZ_JBJHQH010000002.1"/>
</dbReference>
<reference evidence="2 3" key="1">
    <citation type="submission" date="2024-11" db="EMBL/GenBank/DDBJ databases">
        <authorList>
            <person name="Lucas J.A."/>
        </authorList>
    </citation>
    <scope>NUCLEOTIDE SEQUENCE [LARGE SCALE GENOMIC DNA]</scope>
    <source>
        <strain evidence="2 3">Z 5.4</strain>
    </source>
</reference>